<evidence type="ECO:0000313" key="3">
    <source>
        <dbReference type="Proteomes" id="UP000483004"/>
    </source>
</evidence>
<dbReference type="EMBL" id="WBMR01000047">
    <property type="protein sequence ID" value="KAB2380159.1"/>
    <property type="molecule type" value="Genomic_DNA"/>
</dbReference>
<gene>
    <name evidence="2" type="ORF">F9B16_18455</name>
</gene>
<protein>
    <submittedName>
        <fullName evidence="2">ArsR family transcriptional regulator</fullName>
    </submittedName>
</protein>
<sequence>MRRGGRQRPAARLRSSDAGGDAPFIDHGPHGRRPPPGMSIGLPQSAFSEFPVSPHRPCGMGLSRRGFLVGTVLAGGAALAGAAGTLQRGGGPDADAAAAEPGGYLTLPGTQPPKLTVRRTGNTAPGLVFLGPFRGTDYADALIVDDDGEPVWFRGSSDLVTDLRVQTYKGEPVLTYWEGARLVGGHGAGNGVLLDRTYTKIAEVRAGDGMHGDLHEFQLTDRGTALLTAYPEVTADLRPIGGPRDGHVYGCRVQEVDIATGKVLLDWKALDHIAIAETKMPMTKDTDGTKGRTFDPVHVNSVQAYGDTLLVSARDTCALYCVDRRTGAVRWRLGGRRSDFAIGPRAAFAWQHDARRLDATTISLFDNHITNVGDGPSRGLLLKIDERARKATLLREYTDGKTYGQYMGNVQLLQGGNAVVGYGSTATVIEFGPDGKPVMEMTGAGSYRAYRSPWSARPATAPSVAVASVADGRMRVHASWNGATDVAAWRFLTDADAARFTAAATARRTGFETAATMPVAPRVVAEALAANGSVLARSAVQAVSV</sequence>
<feature type="region of interest" description="Disordered" evidence="1">
    <location>
        <begin position="1"/>
        <end position="47"/>
    </location>
</feature>
<dbReference type="Pfam" id="PF14269">
    <property type="entry name" value="Arylsulfotran_2"/>
    <property type="match status" value="1"/>
</dbReference>
<proteinExistence type="predicted"/>
<comment type="caution">
    <text evidence="2">The sequence shown here is derived from an EMBL/GenBank/DDBJ whole genome shotgun (WGS) entry which is preliminary data.</text>
</comment>
<name>A0A6L3VSN3_9ACTN</name>
<dbReference type="OrthoDB" id="264813at2"/>
<feature type="compositionally biased region" description="Basic residues" evidence="1">
    <location>
        <begin position="1"/>
        <end position="11"/>
    </location>
</feature>
<dbReference type="Proteomes" id="UP000483004">
    <property type="component" value="Unassembled WGS sequence"/>
</dbReference>
<dbReference type="AlphaFoldDB" id="A0A6L3VSN3"/>
<feature type="region of interest" description="Disordered" evidence="1">
    <location>
        <begin position="86"/>
        <end position="114"/>
    </location>
</feature>
<dbReference type="InterPro" id="IPR053143">
    <property type="entry name" value="Arylsulfate_ST"/>
</dbReference>
<feature type="compositionally biased region" description="Low complexity" evidence="1">
    <location>
        <begin position="93"/>
        <end position="103"/>
    </location>
</feature>
<dbReference type="InterPro" id="IPR006311">
    <property type="entry name" value="TAT_signal"/>
</dbReference>
<keyword evidence="3" id="KW-1185">Reference proteome</keyword>
<dbReference type="PROSITE" id="PS51318">
    <property type="entry name" value="TAT"/>
    <property type="match status" value="1"/>
</dbReference>
<reference evidence="2 3" key="1">
    <citation type="submission" date="2019-09" db="EMBL/GenBank/DDBJ databases">
        <title>Actinomadura physcomitrii sp. nov., a novel actinomycete isolated from moss [Physcomitrium sphaericum (Ludw) Fuernr].</title>
        <authorList>
            <person name="Liu C."/>
            <person name="Zhuang X."/>
        </authorList>
    </citation>
    <scope>NUCLEOTIDE SEQUENCE [LARGE SCALE GENOMIC DNA]</scope>
    <source>
        <strain evidence="2 3">CYP1-1B</strain>
    </source>
</reference>
<evidence type="ECO:0000313" key="2">
    <source>
        <dbReference type="EMBL" id="KAB2380159.1"/>
    </source>
</evidence>
<organism evidence="2 3">
    <name type="scientific">Actinomadura montaniterrae</name>
    <dbReference type="NCBI Taxonomy" id="1803903"/>
    <lineage>
        <taxon>Bacteria</taxon>
        <taxon>Bacillati</taxon>
        <taxon>Actinomycetota</taxon>
        <taxon>Actinomycetes</taxon>
        <taxon>Streptosporangiales</taxon>
        <taxon>Thermomonosporaceae</taxon>
        <taxon>Actinomadura</taxon>
    </lineage>
</organism>
<accession>A0A6L3VSN3</accession>
<evidence type="ECO:0000256" key="1">
    <source>
        <dbReference type="SAM" id="MobiDB-lite"/>
    </source>
</evidence>
<dbReference type="PANTHER" id="PTHR35340:SF6">
    <property type="entry name" value="ASST-DOMAIN-CONTAINING PROTEIN"/>
    <property type="match status" value="1"/>
</dbReference>
<dbReference type="PANTHER" id="PTHR35340">
    <property type="entry name" value="PQQ ENZYME REPEAT PROTEIN-RELATED"/>
    <property type="match status" value="1"/>
</dbReference>
<dbReference type="InterPro" id="IPR039535">
    <property type="entry name" value="ASST-like"/>
</dbReference>